<comment type="caution">
    <text evidence="2">The sequence shown here is derived from an EMBL/GenBank/DDBJ whole genome shotgun (WGS) entry which is preliminary data.</text>
</comment>
<reference evidence="2" key="2">
    <citation type="submission" date="2022-01" db="EMBL/GenBank/DDBJ databases">
        <authorList>
            <person name="Yamashiro T."/>
            <person name="Shiraishi A."/>
            <person name="Satake H."/>
            <person name="Nakayama K."/>
        </authorList>
    </citation>
    <scope>NUCLEOTIDE SEQUENCE</scope>
</reference>
<dbReference type="PANTHER" id="PTHR11439">
    <property type="entry name" value="GAG-POL-RELATED RETROTRANSPOSON"/>
    <property type="match status" value="1"/>
</dbReference>
<reference evidence="2" key="1">
    <citation type="journal article" date="2022" name="Int. J. Mol. Sci.">
        <title>Draft Genome of Tanacetum Coccineum: Genomic Comparison of Closely Related Tanacetum-Family Plants.</title>
        <authorList>
            <person name="Yamashiro T."/>
            <person name="Shiraishi A."/>
            <person name="Nakayama K."/>
            <person name="Satake H."/>
        </authorList>
    </citation>
    <scope>NUCLEOTIDE SEQUENCE</scope>
</reference>
<dbReference type="EMBL" id="BQNB010020005">
    <property type="protein sequence ID" value="GJT91300.1"/>
    <property type="molecule type" value="Genomic_DNA"/>
</dbReference>
<keyword evidence="3" id="KW-1185">Reference proteome</keyword>
<gene>
    <name evidence="2" type="ORF">Tco_1080145</name>
</gene>
<proteinExistence type="predicted"/>
<organism evidence="2 3">
    <name type="scientific">Tanacetum coccineum</name>
    <dbReference type="NCBI Taxonomy" id="301880"/>
    <lineage>
        <taxon>Eukaryota</taxon>
        <taxon>Viridiplantae</taxon>
        <taxon>Streptophyta</taxon>
        <taxon>Embryophyta</taxon>
        <taxon>Tracheophyta</taxon>
        <taxon>Spermatophyta</taxon>
        <taxon>Magnoliopsida</taxon>
        <taxon>eudicotyledons</taxon>
        <taxon>Gunneridae</taxon>
        <taxon>Pentapetalae</taxon>
        <taxon>asterids</taxon>
        <taxon>campanulids</taxon>
        <taxon>Asterales</taxon>
        <taxon>Asteraceae</taxon>
        <taxon>Asteroideae</taxon>
        <taxon>Anthemideae</taxon>
        <taxon>Anthemidinae</taxon>
        <taxon>Tanacetum</taxon>
    </lineage>
</organism>
<accession>A0ABQ5HTV7</accession>
<feature type="domain" description="GAG-pre-integrase" evidence="1">
    <location>
        <begin position="411"/>
        <end position="451"/>
    </location>
</feature>
<protein>
    <submittedName>
        <fullName evidence="2">Ribonuclease H-like domain-containing protein</fullName>
    </submittedName>
</protein>
<evidence type="ECO:0000259" key="1">
    <source>
        <dbReference type="Pfam" id="PF13976"/>
    </source>
</evidence>
<dbReference type="Pfam" id="PF13976">
    <property type="entry name" value="gag_pre-integrs"/>
    <property type="match status" value="1"/>
</dbReference>
<name>A0ABQ5HTV7_9ASTR</name>
<evidence type="ECO:0000313" key="3">
    <source>
        <dbReference type="Proteomes" id="UP001151760"/>
    </source>
</evidence>
<dbReference type="Proteomes" id="UP001151760">
    <property type="component" value="Unassembled WGS sequence"/>
</dbReference>
<dbReference type="PANTHER" id="PTHR11439:SF524">
    <property type="entry name" value="RNA-DIRECTED DNA POLYMERASE, PROTEIN KINASE RLK-PELLE-DLSV FAMILY"/>
    <property type="match status" value="1"/>
</dbReference>
<sequence>MLPLELVKRWWFTAAEPRCGCEGGYGEAGVGCGEAVVEMMVVWGSRCKVVANGRGGDEVVMVEIGVVVMDEMVVLVFSTLAHITKETFGDLNPSTAKDAWDHILRGIFKTQAPAGLWLESRKLRNLKLGIYHIDGYFQKIESTYIGLFLHGLGSLLSNDDVGTFACGLPFPSMKRSSTVYCLVGNPFPISNRSYLCPRYSGSASSVPGVTRSDLDMLQSLLAKFGLNAPNISTPLLQSLIRFLFLLGFKVFRPNFLRMLRLWGSVSDGVTTAGGPLSTAGGSDAFWSTAGGSPCTWNFTAACLIFRQGSTADQGGSCPCDILNMCIYPSVAVGDGRFIPVTNSGHSVLSTPFRPLRLNNVLITPNIVKNLISVRQFVRDNSCTVEFDPFWFFCEGLHNSTGAPDVIARYTWHQRLGHPGSEVLRRLVSSDSISCNKEKLPVLCHACQLGKHVKLPFYDSTDLISTIIRTAPITPVPAPVHTLLVAYTPRYNTLTSSAPCISLCPKIVPGIAPAPTNDPPTVSIHPMVTRSRVGTTRPNPRYAGHVSTISPLPRSYKEAFNDPNWRNAMFDEYNALIKNKTWTSVPRPEGANIVEGVDVDETFSLVVKPGTIRTVLSLAISRHWPVHQLDVKNAFLHVTRDSSGMFLSQRKYAMEILERAHMVGCNSSRTPVDTESKLGDGGTPVVDPTLYRSLAGLAGSLQYLTFTRSDITYAVQQVCLYIHDPREPHFSALKRILRYVQGTLDYSL</sequence>
<dbReference type="InterPro" id="IPR025724">
    <property type="entry name" value="GAG-pre-integrase_dom"/>
</dbReference>
<evidence type="ECO:0000313" key="2">
    <source>
        <dbReference type="EMBL" id="GJT91300.1"/>
    </source>
</evidence>